<organism evidence="1">
    <name type="scientific">Tanacetum cinerariifolium</name>
    <name type="common">Dalmatian daisy</name>
    <name type="synonym">Chrysanthemum cinerariifolium</name>
    <dbReference type="NCBI Taxonomy" id="118510"/>
    <lineage>
        <taxon>Eukaryota</taxon>
        <taxon>Viridiplantae</taxon>
        <taxon>Streptophyta</taxon>
        <taxon>Embryophyta</taxon>
        <taxon>Tracheophyta</taxon>
        <taxon>Spermatophyta</taxon>
        <taxon>Magnoliopsida</taxon>
        <taxon>eudicotyledons</taxon>
        <taxon>Gunneridae</taxon>
        <taxon>Pentapetalae</taxon>
        <taxon>asterids</taxon>
        <taxon>campanulids</taxon>
        <taxon>Asterales</taxon>
        <taxon>Asteraceae</taxon>
        <taxon>Asteroideae</taxon>
        <taxon>Anthemideae</taxon>
        <taxon>Anthemidinae</taxon>
        <taxon>Tanacetum</taxon>
    </lineage>
</organism>
<dbReference type="EMBL" id="BKCJ010000263">
    <property type="protein sequence ID" value="GEU31552.1"/>
    <property type="molecule type" value="Genomic_DNA"/>
</dbReference>
<comment type="caution">
    <text evidence="1">The sequence shown here is derived from an EMBL/GenBank/DDBJ whole genome shotgun (WGS) entry which is preliminary data.</text>
</comment>
<gene>
    <name evidence="1" type="ORF">Tci_003530</name>
</gene>
<keyword evidence="1" id="KW-0238">DNA-binding</keyword>
<dbReference type="AlphaFoldDB" id="A0A6L2J470"/>
<sequence length="215" mass="25060">MGEVWIKNDSHTYLILGVHYAPEITINILSMNLLQQQGFEIIFEGDKCILEYMFNDKQGQNLDVDKMRQMHNNYLDDYFDSLDREMANKEGEMARVEDNINSSEVHTFYEFVAFLNLIKNDEIVRKCVNFGQEFDVIAEILGLTKGDGEEIKRCYISYLDVLTSYYKTARAPQIPTKVEEDSKSIVSYQWNMDRTCAPKAVQKEKGETRAFWDKA</sequence>
<reference evidence="1" key="1">
    <citation type="journal article" date="2019" name="Sci. Rep.">
        <title>Draft genome of Tanacetum cinerariifolium, the natural source of mosquito coil.</title>
        <authorList>
            <person name="Yamashiro T."/>
            <person name="Shiraishi A."/>
            <person name="Satake H."/>
            <person name="Nakayama K."/>
        </authorList>
    </citation>
    <scope>NUCLEOTIDE SEQUENCE</scope>
</reference>
<proteinExistence type="predicted"/>
<name>A0A6L2J470_TANCI</name>
<accession>A0A6L2J470</accession>
<protein>
    <submittedName>
        <fullName evidence="1">ARID DNA-binding domain-containing protein</fullName>
    </submittedName>
</protein>
<evidence type="ECO:0000313" key="1">
    <source>
        <dbReference type="EMBL" id="GEU31552.1"/>
    </source>
</evidence>
<dbReference type="GO" id="GO:0003677">
    <property type="term" value="F:DNA binding"/>
    <property type="evidence" value="ECO:0007669"/>
    <property type="project" value="UniProtKB-KW"/>
</dbReference>